<keyword evidence="4" id="KW-1185">Reference proteome</keyword>
<gene>
    <name evidence="3" type="ORF">NBR_LOCUS3072</name>
</gene>
<feature type="transmembrane region" description="Helical" evidence="2">
    <location>
        <begin position="38"/>
        <end position="57"/>
    </location>
</feature>
<name>A0A0N4XKM0_NIPBR</name>
<keyword evidence="2" id="KW-1133">Transmembrane helix</keyword>
<dbReference type="WBParaSite" id="NBR_0000307201-mRNA-1">
    <property type="protein sequence ID" value="NBR_0000307201-mRNA-1"/>
    <property type="gene ID" value="NBR_0000307201"/>
</dbReference>
<proteinExistence type="predicted"/>
<dbReference type="Proteomes" id="UP000271162">
    <property type="component" value="Unassembled WGS sequence"/>
</dbReference>
<keyword evidence="2" id="KW-0472">Membrane</keyword>
<dbReference type="AlphaFoldDB" id="A0A0N4XKM0"/>
<reference evidence="3 4" key="2">
    <citation type="submission" date="2018-11" db="EMBL/GenBank/DDBJ databases">
        <authorList>
            <consortium name="Pathogen Informatics"/>
        </authorList>
    </citation>
    <scope>NUCLEOTIDE SEQUENCE [LARGE SCALE GENOMIC DNA]</scope>
</reference>
<sequence length="138" mass="15592">MDKGKEDRVFSLLCGSSFGFVVFPLFLVLSNISESRVFIVTNFFAVILLVLLFVYILNLQAHSEPTAASQDAVKIFIDRFFSGEAMLKRTRSIRPLISRLRPNSYRRFRGRKAADPEVNVEEVPQATPMPQATPAPQQ</sequence>
<feature type="transmembrane region" description="Helical" evidence="2">
    <location>
        <begin position="12"/>
        <end position="32"/>
    </location>
</feature>
<evidence type="ECO:0000256" key="1">
    <source>
        <dbReference type="SAM" id="MobiDB-lite"/>
    </source>
</evidence>
<protein>
    <submittedName>
        <fullName evidence="5">Pecanex-like protein</fullName>
    </submittedName>
</protein>
<keyword evidence="2" id="KW-0812">Transmembrane</keyword>
<evidence type="ECO:0000313" key="3">
    <source>
        <dbReference type="EMBL" id="VDL66661.1"/>
    </source>
</evidence>
<evidence type="ECO:0000256" key="2">
    <source>
        <dbReference type="SAM" id="Phobius"/>
    </source>
</evidence>
<dbReference type="EMBL" id="UYSL01004163">
    <property type="protein sequence ID" value="VDL66661.1"/>
    <property type="molecule type" value="Genomic_DNA"/>
</dbReference>
<dbReference type="STRING" id="27835.A0A0N4XKM0"/>
<evidence type="ECO:0000313" key="4">
    <source>
        <dbReference type="Proteomes" id="UP000271162"/>
    </source>
</evidence>
<organism evidence="5">
    <name type="scientific">Nippostrongylus brasiliensis</name>
    <name type="common">Rat hookworm</name>
    <dbReference type="NCBI Taxonomy" id="27835"/>
    <lineage>
        <taxon>Eukaryota</taxon>
        <taxon>Metazoa</taxon>
        <taxon>Ecdysozoa</taxon>
        <taxon>Nematoda</taxon>
        <taxon>Chromadorea</taxon>
        <taxon>Rhabditida</taxon>
        <taxon>Rhabditina</taxon>
        <taxon>Rhabditomorpha</taxon>
        <taxon>Strongyloidea</taxon>
        <taxon>Heligmosomidae</taxon>
        <taxon>Nippostrongylus</taxon>
    </lineage>
</organism>
<reference evidence="5" key="1">
    <citation type="submission" date="2017-02" db="UniProtKB">
        <authorList>
            <consortium name="WormBaseParasite"/>
        </authorList>
    </citation>
    <scope>IDENTIFICATION</scope>
</reference>
<accession>A0A0N4XKM0</accession>
<feature type="region of interest" description="Disordered" evidence="1">
    <location>
        <begin position="108"/>
        <end position="138"/>
    </location>
</feature>
<evidence type="ECO:0000313" key="5">
    <source>
        <dbReference type="WBParaSite" id="NBR_0000307201-mRNA-1"/>
    </source>
</evidence>